<gene>
    <name evidence="1" type="ORF">Tci_016325</name>
</gene>
<name>A0A6L2K6N8_TANCI</name>
<organism evidence="1">
    <name type="scientific">Tanacetum cinerariifolium</name>
    <name type="common">Dalmatian daisy</name>
    <name type="synonym">Chrysanthemum cinerariifolium</name>
    <dbReference type="NCBI Taxonomy" id="118510"/>
    <lineage>
        <taxon>Eukaryota</taxon>
        <taxon>Viridiplantae</taxon>
        <taxon>Streptophyta</taxon>
        <taxon>Embryophyta</taxon>
        <taxon>Tracheophyta</taxon>
        <taxon>Spermatophyta</taxon>
        <taxon>Magnoliopsida</taxon>
        <taxon>eudicotyledons</taxon>
        <taxon>Gunneridae</taxon>
        <taxon>Pentapetalae</taxon>
        <taxon>asterids</taxon>
        <taxon>campanulids</taxon>
        <taxon>Asterales</taxon>
        <taxon>Asteraceae</taxon>
        <taxon>Asteroideae</taxon>
        <taxon>Anthemideae</taxon>
        <taxon>Anthemidinae</taxon>
        <taxon>Tanacetum</taxon>
    </lineage>
</organism>
<accession>A0A6L2K6N8</accession>
<dbReference type="PANTHER" id="PTHR33116">
    <property type="entry name" value="REVERSE TRANSCRIPTASE ZINC-BINDING DOMAIN-CONTAINING PROTEIN-RELATED-RELATED"/>
    <property type="match status" value="1"/>
</dbReference>
<comment type="caution">
    <text evidence="1">The sequence shown here is derived from an EMBL/GenBank/DDBJ whole genome shotgun (WGS) entry which is preliminary data.</text>
</comment>
<protein>
    <recommendedName>
        <fullName evidence="2">RNA-directed DNA polymerase, eukaryota, reverse transcriptase zinc-binding domain protein</fullName>
    </recommendedName>
</protein>
<dbReference type="EMBL" id="BKCJ010001835">
    <property type="protein sequence ID" value="GEU44347.1"/>
    <property type="molecule type" value="Genomic_DNA"/>
</dbReference>
<dbReference type="PANTHER" id="PTHR33116:SF78">
    <property type="entry name" value="OS12G0587133 PROTEIN"/>
    <property type="match status" value="1"/>
</dbReference>
<evidence type="ECO:0000313" key="1">
    <source>
        <dbReference type="EMBL" id="GEU44347.1"/>
    </source>
</evidence>
<reference evidence="1" key="1">
    <citation type="journal article" date="2019" name="Sci. Rep.">
        <title>Draft genome of Tanacetum cinerariifolium, the natural source of mosquito coil.</title>
        <authorList>
            <person name="Yamashiro T."/>
            <person name="Shiraishi A."/>
            <person name="Satake H."/>
            <person name="Nakayama K."/>
        </authorList>
    </citation>
    <scope>NUCLEOTIDE SEQUENCE</scope>
</reference>
<sequence length="430" mass="49154">MVMCNRFRYLGVMVGDLMHRRAAWVEVVNKLRSRLSKWKVNTLSIGGRFTLLKSVLGAAPLYHMSIFKAPKGVLKEMEAIRSKFFNDSVRQKAMMDLAVQFDNASAAKQDLRQAYEKCNNIPQETRTLIDAFLKRESDKDYEMNLAIDEIRNAVWACGENKSPGPHGFTFEFFGKFWGTIGPDLCLAVEWFFDHSTFSRGCNSSFIVLIPKVHDPKFVSDYRPISLIGSLYKLKSRLSRWKLKTLSIGGRLTLLKSVLGSTPIFWMSMYKVPKYVLSSMEAIHKNFFNGAQGNEKKITWIKWSKLLYAKKHGGLGVSSFFALNRALLFKWVWSVLKSRGVDLISHCKKRVGNGLLTRFWNDVWIGDQQLRYLFPRIYALDEDKDCSVAAKLQEAVDLSLRRHVRGGAESQQLAHLQELIGSTNLANAEDR</sequence>
<dbReference type="AlphaFoldDB" id="A0A6L2K6N8"/>
<evidence type="ECO:0008006" key="2">
    <source>
        <dbReference type="Google" id="ProtNLM"/>
    </source>
</evidence>
<proteinExistence type="predicted"/>